<evidence type="ECO:0000313" key="2">
    <source>
        <dbReference type="Proteomes" id="UP000182624"/>
    </source>
</evidence>
<dbReference type="RefSeq" id="WP_177201621.1">
    <property type="nucleotide sequence ID" value="NZ_FOXO01000010.1"/>
</dbReference>
<dbReference type="AlphaFoldDB" id="A0A1I5TT28"/>
<proteinExistence type="predicted"/>
<gene>
    <name evidence="1" type="ORF">SAMN04487928_1104</name>
</gene>
<protein>
    <submittedName>
        <fullName evidence="1">Mobilisation protein (MobC)</fullName>
    </submittedName>
</protein>
<dbReference type="Pfam" id="PF21983">
    <property type="entry name" value="NikA-like"/>
    <property type="match status" value="1"/>
</dbReference>
<dbReference type="EMBL" id="FOXO01000010">
    <property type="protein sequence ID" value="SFP86138.1"/>
    <property type="molecule type" value="Genomic_DNA"/>
</dbReference>
<dbReference type="InterPro" id="IPR053842">
    <property type="entry name" value="NikA-like"/>
</dbReference>
<keyword evidence="2" id="KW-1185">Reference proteome</keyword>
<accession>A0A1I5TT28</accession>
<reference evidence="2" key="1">
    <citation type="submission" date="2016-10" db="EMBL/GenBank/DDBJ databases">
        <authorList>
            <person name="Varghese N."/>
            <person name="Submissions S."/>
        </authorList>
    </citation>
    <scope>NUCLEOTIDE SEQUENCE [LARGE SCALE GENOMIC DNA]</scope>
    <source>
        <strain evidence="2">P18</strain>
    </source>
</reference>
<name>A0A1I5TT28_9FIRM</name>
<dbReference type="Proteomes" id="UP000182624">
    <property type="component" value="Unassembled WGS sequence"/>
</dbReference>
<organism evidence="1 2">
    <name type="scientific">Butyrivibrio proteoclasticus</name>
    <dbReference type="NCBI Taxonomy" id="43305"/>
    <lineage>
        <taxon>Bacteria</taxon>
        <taxon>Bacillati</taxon>
        <taxon>Bacillota</taxon>
        <taxon>Clostridia</taxon>
        <taxon>Lachnospirales</taxon>
        <taxon>Lachnospiraceae</taxon>
        <taxon>Butyrivibrio</taxon>
    </lineage>
</organism>
<sequence>MGIAKRRRNKAITIRMNAAEYDALQGKIKESGLTQQSFIISAIRDSNITSAKELEVIKDISRNFADQDRQLRGIATNINQMAHVANGQGLLPTVEKLDEISDKILEFRKEDDNRWRLIRQSVSPLKATGA</sequence>
<evidence type="ECO:0000313" key="1">
    <source>
        <dbReference type="EMBL" id="SFP86138.1"/>
    </source>
</evidence>